<protein>
    <submittedName>
        <fullName evidence="2">Type IV pilus assembly protein PilP</fullName>
    </submittedName>
</protein>
<dbReference type="AlphaFoldDB" id="A0A1I4MHZ6"/>
<dbReference type="RefSeq" id="WP_074904475.1">
    <property type="nucleotide sequence ID" value="NZ_FOUB01000010.1"/>
</dbReference>
<dbReference type="STRING" id="44574.AAW31_05675"/>
<dbReference type="Gene3D" id="2.30.30.830">
    <property type="match status" value="1"/>
</dbReference>
<organism evidence="2 3">
    <name type="scientific">Nitrosomonas communis</name>
    <dbReference type="NCBI Taxonomy" id="44574"/>
    <lineage>
        <taxon>Bacteria</taxon>
        <taxon>Pseudomonadati</taxon>
        <taxon>Pseudomonadota</taxon>
        <taxon>Betaproteobacteria</taxon>
        <taxon>Nitrosomonadales</taxon>
        <taxon>Nitrosomonadaceae</taxon>
        <taxon>Nitrosomonas</taxon>
    </lineage>
</organism>
<dbReference type="OrthoDB" id="5296580at2"/>
<evidence type="ECO:0000256" key="1">
    <source>
        <dbReference type="SAM" id="SignalP"/>
    </source>
</evidence>
<reference evidence="3" key="1">
    <citation type="submission" date="2016-10" db="EMBL/GenBank/DDBJ databases">
        <authorList>
            <person name="Varghese N."/>
            <person name="Submissions S."/>
        </authorList>
    </citation>
    <scope>NUCLEOTIDE SEQUENCE [LARGE SCALE GENOMIC DNA]</scope>
    <source>
        <strain evidence="3">Nm44</strain>
    </source>
</reference>
<dbReference type="PROSITE" id="PS51257">
    <property type="entry name" value="PROKAR_LIPOPROTEIN"/>
    <property type="match status" value="1"/>
</dbReference>
<feature type="signal peptide" evidence="1">
    <location>
        <begin position="1"/>
        <end position="20"/>
    </location>
</feature>
<evidence type="ECO:0000313" key="3">
    <source>
        <dbReference type="Proteomes" id="UP000183287"/>
    </source>
</evidence>
<keyword evidence="3" id="KW-1185">Reference proteome</keyword>
<dbReference type="Pfam" id="PF04351">
    <property type="entry name" value="PilP"/>
    <property type="match status" value="1"/>
</dbReference>
<accession>A0A1I4MHZ6</accession>
<sequence>MIKWFHHLWSVLFVIISASACSEGTYSDLEEFVNKSGEGLRGKVDPLPQIRSFAQFNYEAFNVSDPFNAQKNIPSSKHDTLQPDLKRRKETLENFPLENLTMVGTLQRNKQIFALVRTPDNTVQRVKIGNYLGQNFGLITDISETEIKLKEIVQDSVNVWIERLSTLVLQVQAQAQK</sequence>
<evidence type="ECO:0000313" key="2">
    <source>
        <dbReference type="EMBL" id="SFM02657.1"/>
    </source>
</evidence>
<name>A0A1I4MHZ6_9PROT</name>
<proteinExistence type="predicted"/>
<dbReference type="PIRSF" id="PIRSF016481">
    <property type="entry name" value="Pilus_assembly_PilP"/>
    <property type="match status" value="1"/>
</dbReference>
<dbReference type="InterPro" id="IPR007446">
    <property type="entry name" value="PilP"/>
</dbReference>
<dbReference type="EMBL" id="FOUB01000010">
    <property type="protein sequence ID" value="SFM02657.1"/>
    <property type="molecule type" value="Genomic_DNA"/>
</dbReference>
<dbReference type="Proteomes" id="UP000183287">
    <property type="component" value="Unassembled WGS sequence"/>
</dbReference>
<feature type="chain" id="PRO_5010364612" evidence="1">
    <location>
        <begin position="21"/>
        <end position="177"/>
    </location>
</feature>
<gene>
    <name evidence="2" type="ORF">SAMN05421863_101029</name>
</gene>
<keyword evidence="1" id="KW-0732">Signal</keyword>